<dbReference type="InterPro" id="IPR009027">
    <property type="entry name" value="Ribosomal_bL9/RNase_H1_N"/>
</dbReference>
<comment type="caution">
    <text evidence="11">The sequence shown here is derived from an EMBL/GenBank/DDBJ whole genome shotgun (WGS) entry which is preliminary data.</text>
</comment>
<organism evidence="11 12">
    <name type="scientific">Caenorhabditis auriculariae</name>
    <dbReference type="NCBI Taxonomy" id="2777116"/>
    <lineage>
        <taxon>Eukaryota</taxon>
        <taxon>Metazoa</taxon>
        <taxon>Ecdysozoa</taxon>
        <taxon>Nematoda</taxon>
        <taxon>Chromadorea</taxon>
        <taxon>Rhabditida</taxon>
        <taxon>Rhabditina</taxon>
        <taxon>Rhabditomorpha</taxon>
        <taxon>Rhabditoidea</taxon>
        <taxon>Rhabditidae</taxon>
        <taxon>Peloderinae</taxon>
        <taxon>Caenorhabditis</taxon>
    </lineage>
</organism>
<keyword evidence="12" id="KW-1185">Reference proteome</keyword>
<comment type="cofactor">
    <cofactor evidence="1">
        <name>Mg(2+)</name>
        <dbReference type="ChEBI" id="CHEBI:18420"/>
    </cofactor>
</comment>
<protein>
    <recommendedName>
        <fullName evidence="3">ribonuclease H</fullName>
        <ecNumber evidence="3">3.1.26.4</ecNumber>
    </recommendedName>
</protein>
<sequence>MSKFYGVAHGFERGVFTDWNEAKKQIDDFPQPVYKKFGTEEEAQKYVDERKADKVDTSFPESDLATYYTVARGKTVGVFTNYDDVKKSIADYPQPMQKKFNNLEEAVAYFKRYYQGEAEESSRPKKEPLQKAKKAHRHFMPLLEATKLEYSPPGTNARLKRRTSKAPNSKNSKARKKLKNLWRNGRIRLGNRQNLKEKAQKRKKWRSRERRFQEEKNRNKKMTLLFFSTRNVFYPCI</sequence>
<feature type="region of interest" description="Disordered" evidence="9">
    <location>
        <begin position="195"/>
        <end position="214"/>
    </location>
</feature>
<keyword evidence="6" id="KW-0255">Endonuclease</keyword>
<evidence type="ECO:0000313" key="11">
    <source>
        <dbReference type="EMBL" id="CAD6190119.1"/>
    </source>
</evidence>
<keyword evidence="8" id="KW-0460">Magnesium</keyword>
<comment type="similarity">
    <text evidence="2">Belongs to the RNase H family.</text>
</comment>
<dbReference type="Pfam" id="PF01693">
    <property type="entry name" value="Cauli_VI"/>
    <property type="match status" value="2"/>
</dbReference>
<feature type="domain" description="Ribonuclease H1 N-terminal" evidence="10">
    <location>
        <begin position="3"/>
        <end position="46"/>
    </location>
</feature>
<keyword evidence="7" id="KW-0378">Hydrolase</keyword>
<evidence type="ECO:0000256" key="4">
    <source>
        <dbReference type="ARBA" id="ARBA00022722"/>
    </source>
</evidence>
<dbReference type="FunFam" id="3.40.970.10:FF:000001">
    <property type="entry name" value="Ribonuclease H1"/>
    <property type="match status" value="1"/>
</dbReference>
<evidence type="ECO:0000256" key="6">
    <source>
        <dbReference type="ARBA" id="ARBA00022759"/>
    </source>
</evidence>
<evidence type="ECO:0000256" key="8">
    <source>
        <dbReference type="ARBA" id="ARBA00022842"/>
    </source>
</evidence>
<evidence type="ECO:0000259" key="10">
    <source>
        <dbReference type="Pfam" id="PF01693"/>
    </source>
</evidence>
<evidence type="ECO:0000256" key="1">
    <source>
        <dbReference type="ARBA" id="ARBA00001946"/>
    </source>
</evidence>
<dbReference type="EMBL" id="CAJGYM010000014">
    <property type="protein sequence ID" value="CAD6190119.1"/>
    <property type="molecule type" value="Genomic_DNA"/>
</dbReference>
<dbReference type="SUPFAM" id="SSF55658">
    <property type="entry name" value="L9 N-domain-like"/>
    <property type="match status" value="2"/>
</dbReference>
<dbReference type="OrthoDB" id="2329734at2759"/>
<feature type="region of interest" description="Disordered" evidence="9">
    <location>
        <begin position="150"/>
        <end position="176"/>
    </location>
</feature>
<dbReference type="GO" id="GO:0004523">
    <property type="term" value="F:RNA-DNA hybrid ribonuclease activity"/>
    <property type="evidence" value="ECO:0007669"/>
    <property type="project" value="UniProtKB-EC"/>
</dbReference>
<name>A0A8S1H311_9PELO</name>
<dbReference type="EC" id="3.1.26.4" evidence="3"/>
<dbReference type="Proteomes" id="UP000835052">
    <property type="component" value="Unassembled WGS sequence"/>
</dbReference>
<evidence type="ECO:0000256" key="2">
    <source>
        <dbReference type="ARBA" id="ARBA00005300"/>
    </source>
</evidence>
<evidence type="ECO:0000256" key="7">
    <source>
        <dbReference type="ARBA" id="ARBA00022801"/>
    </source>
</evidence>
<proteinExistence type="inferred from homology"/>
<dbReference type="Gene3D" id="3.40.970.10">
    <property type="entry name" value="Ribonuclease H1, N-terminal domain"/>
    <property type="match status" value="2"/>
</dbReference>
<evidence type="ECO:0000313" key="12">
    <source>
        <dbReference type="Proteomes" id="UP000835052"/>
    </source>
</evidence>
<evidence type="ECO:0000256" key="3">
    <source>
        <dbReference type="ARBA" id="ARBA00012180"/>
    </source>
</evidence>
<evidence type="ECO:0000256" key="9">
    <source>
        <dbReference type="SAM" id="MobiDB-lite"/>
    </source>
</evidence>
<dbReference type="GO" id="GO:0046872">
    <property type="term" value="F:metal ion binding"/>
    <property type="evidence" value="ECO:0007669"/>
    <property type="project" value="UniProtKB-KW"/>
</dbReference>
<evidence type="ECO:0000256" key="5">
    <source>
        <dbReference type="ARBA" id="ARBA00022723"/>
    </source>
</evidence>
<feature type="domain" description="Ribonuclease H1 N-terminal" evidence="10">
    <location>
        <begin position="67"/>
        <end position="109"/>
    </location>
</feature>
<dbReference type="InterPro" id="IPR011320">
    <property type="entry name" value="RNase_H1_N"/>
</dbReference>
<accession>A0A8S1H311</accession>
<dbReference type="AlphaFoldDB" id="A0A8S1H311"/>
<gene>
    <name evidence="11" type="ORF">CAUJ_LOCUS6038</name>
</gene>
<keyword evidence="5" id="KW-0479">Metal-binding</keyword>
<dbReference type="InterPro" id="IPR037056">
    <property type="entry name" value="RNase_H1_N_sf"/>
</dbReference>
<keyword evidence="4" id="KW-0540">Nuclease</keyword>
<feature type="compositionally biased region" description="Basic residues" evidence="9">
    <location>
        <begin position="199"/>
        <end position="209"/>
    </location>
</feature>
<reference evidence="11" key="1">
    <citation type="submission" date="2020-10" db="EMBL/GenBank/DDBJ databases">
        <authorList>
            <person name="Kikuchi T."/>
        </authorList>
    </citation>
    <scope>NUCLEOTIDE SEQUENCE</scope>
    <source>
        <strain evidence="11">NKZ352</strain>
    </source>
</reference>